<keyword evidence="2" id="KW-1185">Reference proteome</keyword>
<name>A0AAD7G0E5_MYCRO</name>
<dbReference type="AlphaFoldDB" id="A0AAD7G0E5"/>
<proteinExistence type="predicted"/>
<reference evidence="1" key="1">
    <citation type="submission" date="2023-03" db="EMBL/GenBank/DDBJ databases">
        <title>Massive genome expansion in bonnet fungi (Mycena s.s.) driven by repeated elements and novel gene families across ecological guilds.</title>
        <authorList>
            <consortium name="Lawrence Berkeley National Laboratory"/>
            <person name="Harder C.B."/>
            <person name="Miyauchi S."/>
            <person name="Viragh M."/>
            <person name="Kuo A."/>
            <person name="Thoen E."/>
            <person name="Andreopoulos B."/>
            <person name="Lu D."/>
            <person name="Skrede I."/>
            <person name="Drula E."/>
            <person name="Henrissat B."/>
            <person name="Morin E."/>
            <person name="Kohler A."/>
            <person name="Barry K."/>
            <person name="LaButti K."/>
            <person name="Morin E."/>
            <person name="Salamov A."/>
            <person name="Lipzen A."/>
            <person name="Mereny Z."/>
            <person name="Hegedus B."/>
            <person name="Baldrian P."/>
            <person name="Stursova M."/>
            <person name="Weitz H."/>
            <person name="Taylor A."/>
            <person name="Grigoriev I.V."/>
            <person name="Nagy L.G."/>
            <person name="Martin F."/>
            <person name="Kauserud H."/>
        </authorList>
    </citation>
    <scope>NUCLEOTIDE SEQUENCE</scope>
    <source>
        <strain evidence="1">CBHHK067</strain>
    </source>
</reference>
<accession>A0AAD7G0E5</accession>
<evidence type="ECO:0000313" key="1">
    <source>
        <dbReference type="EMBL" id="KAJ7654281.1"/>
    </source>
</evidence>
<sequence length="258" mass="27792">MGPPLQTHSTGPIPHDSTVAPQQISTSLRNEESLAYLAVVIPSNGRNCVLSGPRAHVPIDGIAQDRVARILFGPPPSLVDDADDADHSKSDFVDSVRSSQPFDNGEEDLRLYETPSRLHFPAPSAWAILSDSTTDPASDSARRRRLIPGAEMSISTLTPSVRSRNLVYRVGLVRVPIAGCPISRVARHSRHKSNMGPGISPWSSRKLCCVMRAVQDESEGEQEDDAEQGFFSQALFMANQVPVVSPAPADTTSSGFVA</sequence>
<organism evidence="1 2">
    <name type="scientific">Mycena rosella</name>
    <name type="common">Pink bonnet</name>
    <name type="synonym">Agaricus rosellus</name>
    <dbReference type="NCBI Taxonomy" id="1033263"/>
    <lineage>
        <taxon>Eukaryota</taxon>
        <taxon>Fungi</taxon>
        <taxon>Dikarya</taxon>
        <taxon>Basidiomycota</taxon>
        <taxon>Agaricomycotina</taxon>
        <taxon>Agaricomycetes</taxon>
        <taxon>Agaricomycetidae</taxon>
        <taxon>Agaricales</taxon>
        <taxon>Marasmiineae</taxon>
        <taxon>Mycenaceae</taxon>
        <taxon>Mycena</taxon>
    </lineage>
</organism>
<comment type="caution">
    <text evidence="1">The sequence shown here is derived from an EMBL/GenBank/DDBJ whole genome shotgun (WGS) entry which is preliminary data.</text>
</comment>
<protein>
    <submittedName>
        <fullName evidence="1">Uncharacterized protein</fullName>
    </submittedName>
</protein>
<evidence type="ECO:0000313" key="2">
    <source>
        <dbReference type="Proteomes" id="UP001221757"/>
    </source>
</evidence>
<dbReference type="EMBL" id="JARKIE010000323">
    <property type="protein sequence ID" value="KAJ7654281.1"/>
    <property type="molecule type" value="Genomic_DNA"/>
</dbReference>
<dbReference type="Proteomes" id="UP001221757">
    <property type="component" value="Unassembled WGS sequence"/>
</dbReference>
<gene>
    <name evidence="1" type="ORF">B0H17DRAFT_1146778</name>
</gene>